<dbReference type="AlphaFoldDB" id="A0A928YVE5"/>
<feature type="transmembrane region" description="Helical" evidence="4">
    <location>
        <begin position="338"/>
        <end position="356"/>
    </location>
</feature>
<evidence type="ECO:0000256" key="4">
    <source>
        <dbReference type="SAM" id="Phobius"/>
    </source>
</evidence>
<dbReference type="Gene3D" id="1.20.1250.20">
    <property type="entry name" value="MFS general substrate transporter like domains"/>
    <property type="match status" value="2"/>
</dbReference>
<dbReference type="Proteomes" id="UP000652567">
    <property type="component" value="Unassembled WGS sequence"/>
</dbReference>
<reference evidence="6" key="1">
    <citation type="submission" date="2018-07" db="EMBL/GenBank/DDBJ databases">
        <title>Genome assembly of strain Ka43.</title>
        <authorList>
            <person name="Kukolya J."/>
            <person name="Nagy I."/>
            <person name="Horvath B."/>
            <person name="Toth A."/>
        </authorList>
    </citation>
    <scope>NUCLEOTIDE SEQUENCE</scope>
    <source>
        <strain evidence="6">KB43</strain>
    </source>
</reference>
<dbReference type="InterPro" id="IPR036259">
    <property type="entry name" value="MFS_trans_sf"/>
</dbReference>
<dbReference type="InterPro" id="IPR011701">
    <property type="entry name" value="MFS"/>
</dbReference>
<feature type="domain" description="Major facilitator superfamily (MFS) profile" evidence="5">
    <location>
        <begin position="176"/>
        <end position="415"/>
    </location>
</feature>
<dbReference type="RefSeq" id="WP_193911925.1">
    <property type="nucleotide sequence ID" value="NZ_PRDL01000001.1"/>
</dbReference>
<dbReference type="PANTHER" id="PTHR23542:SF1">
    <property type="entry name" value="MAJOR FACILITATOR SUPERFAMILY (MFS) PROFILE DOMAIN-CONTAINING PROTEIN"/>
    <property type="match status" value="1"/>
</dbReference>
<feature type="transmembrane region" description="Helical" evidence="4">
    <location>
        <begin position="368"/>
        <end position="387"/>
    </location>
</feature>
<dbReference type="PROSITE" id="PS50850">
    <property type="entry name" value="MFS"/>
    <property type="match status" value="1"/>
</dbReference>
<evidence type="ECO:0000256" key="3">
    <source>
        <dbReference type="ARBA" id="ARBA00023136"/>
    </source>
</evidence>
<keyword evidence="1 4" id="KW-0812">Transmembrane</keyword>
<organism evidence="6 7">
    <name type="scientific">Cellvibrio polysaccharolyticus</name>
    <dbReference type="NCBI Taxonomy" id="2082724"/>
    <lineage>
        <taxon>Bacteria</taxon>
        <taxon>Pseudomonadati</taxon>
        <taxon>Pseudomonadota</taxon>
        <taxon>Gammaproteobacteria</taxon>
        <taxon>Cellvibrionales</taxon>
        <taxon>Cellvibrionaceae</taxon>
        <taxon>Cellvibrio</taxon>
    </lineage>
</organism>
<sequence>MANPYRELFAAPGSVRFSLAGFVARLPIAMIAIGIITMLSQLHGSYGLASGVAAVFVLTSALMAPQISRLVDRYGQFRVLPFAAAISVVGILVLLACSRWQAPNWTLFVAAFLAGFIPSMPAMIRARWTAIFRGSPQLKTAYAMESVVDELCFIIGPPLAVGLSVALFPQAGPLVAVLLLAVGVFALVMQRGTEPPVQPASNNGRRGESIIRLSTVRWLALLMLALGAIVGTIDIVSVAFAAELEKPAAASIVLSLYALGSCGAGLLFGAIQWQWSLTRLLFWSGLATALSTLPLLLVGNIASLALVMFISGLFFAPTMIVCMALIEQSVPSERLTEGLTWLISGLNVGIAAGAVSAGQMVDWQGAKAGFVVALVAAVVVLFAAVFGSRHIAATLANQCNTSPPSNSRTSAELNS</sequence>
<feature type="transmembrane region" description="Helical" evidence="4">
    <location>
        <begin position="280"/>
        <end position="298"/>
    </location>
</feature>
<evidence type="ECO:0000256" key="1">
    <source>
        <dbReference type="ARBA" id="ARBA00022692"/>
    </source>
</evidence>
<evidence type="ECO:0000256" key="2">
    <source>
        <dbReference type="ARBA" id="ARBA00022989"/>
    </source>
</evidence>
<feature type="transmembrane region" description="Helical" evidence="4">
    <location>
        <begin position="171"/>
        <end position="189"/>
    </location>
</feature>
<gene>
    <name evidence="6" type="ORF">C4F51_17375</name>
</gene>
<dbReference type="EMBL" id="PRDL01000001">
    <property type="protein sequence ID" value="MBE8718949.1"/>
    <property type="molecule type" value="Genomic_DNA"/>
</dbReference>
<accession>A0A928YVE5</accession>
<feature type="transmembrane region" description="Helical" evidence="4">
    <location>
        <begin position="79"/>
        <end position="101"/>
    </location>
</feature>
<keyword evidence="2 4" id="KW-1133">Transmembrane helix</keyword>
<protein>
    <submittedName>
        <fullName evidence="6">MFS transporter</fullName>
    </submittedName>
</protein>
<feature type="transmembrane region" description="Helical" evidence="4">
    <location>
        <begin position="218"/>
        <end position="242"/>
    </location>
</feature>
<evidence type="ECO:0000313" key="6">
    <source>
        <dbReference type="EMBL" id="MBE8718949.1"/>
    </source>
</evidence>
<evidence type="ECO:0000313" key="7">
    <source>
        <dbReference type="Proteomes" id="UP000652567"/>
    </source>
</evidence>
<feature type="transmembrane region" description="Helical" evidence="4">
    <location>
        <begin position="20"/>
        <end position="40"/>
    </location>
</feature>
<dbReference type="Pfam" id="PF07690">
    <property type="entry name" value="MFS_1"/>
    <property type="match status" value="2"/>
</dbReference>
<feature type="transmembrane region" description="Helical" evidence="4">
    <location>
        <begin position="304"/>
        <end position="326"/>
    </location>
</feature>
<keyword evidence="7" id="KW-1185">Reference proteome</keyword>
<dbReference type="PANTHER" id="PTHR23542">
    <property type="match status" value="1"/>
</dbReference>
<dbReference type="InterPro" id="IPR020846">
    <property type="entry name" value="MFS_dom"/>
</dbReference>
<feature type="transmembrane region" description="Helical" evidence="4">
    <location>
        <begin position="248"/>
        <end position="268"/>
    </location>
</feature>
<feature type="transmembrane region" description="Helical" evidence="4">
    <location>
        <begin position="107"/>
        <end position="126"/>
    </location>
</feature>
<evidence type="ECO:0000259" key="5">
    <source>
        <dbReference type="PROSITE" id="PS50850"/>
    </source>
</evidence>
<comment type="caution">
    <text evidence="6">The sequence shown here is derived from an EMBL/GenBank/DDBJ whole genome shotgun (WGS) entry which is preliminary data.</text>
</comment>
<feature type="transmembrane region" description="Helical" evidence="4">
    <location>
        <begin position="46"/>
        <end position="67"/>
    </location>
</feature>
<keyword evidence="3 4" id="KW-0472">Membrane</keyword>
<name>A0A928YVE5_9GAMM</name>
<dbReference type="GO" id="GO:0022857">
    <property type="term" value="F:transmembrane transporter activity"/>
    <property type="evidence" value="ECO:0007669"/>
    <property type="project" value="InterPro"/>
</dbReference>
<proteinExistence type="predicted"/>
<dbReference type="SUPFAM" id="SSF103473">
    <property type="entry name" value="MFS general substrate transporter"/>
    <property type="match status" value="1"/>
</dbReference>